<feature type="domain" description="HTH tetR-type" evidence="3">
    <location>
        <begin position="2"/>
        <end position="62"/>
    </location>
</feature>
<accession>A0A240A3V1</accession>
<evidence type="ECO:0000259" key="3">
    <source>
        <dbReference type="PROSITE" id="PS50977"/>
    </source>
</evidence>
<dbReference type="RefSeq" id="WP_095089498.1">
    <property type="nucleotide sequence ID" value="NZ_BMDM01000001.1"/>
</dbReference>
<dbReference type="InterPro" id="IPR009057">
    <property type="entry name" value="Homeodomain-like_sf"/>
</dbReference>
<proteinExistence type="predicted"/>
<reference evidence="4 5" key="1">
    <citation type="submission" date="2017-06" db="EMBL/GenBank/DDBJ databases">
        <authorList>
            <consortium name="Pathogen Informatics"/>
        </authorList>
    </citation>
    <scope>NUCLEOTIDE SEQUENCE [LARGE SCALE GENOMIC DNA]</scope>
    <source>
        <strain evidence="4 5">NCTC13839</strain>
    </source>
</reference>
<dbReference type="Gene3D" id="1.10.357.10">
    <property type="entry name" value="Tetracycline Repressor, domain 2"/>
    <property type="match status" value="1"/>
</dbReference>
<dbReference type="InterPro" id="IPR050624">
    <property type="entry name" value="HTH-type_Tx_Regulator"/>
</dbReference>
<dbReference type="OrthoDB" id="509229at2"/>
<name>A0A240A3V1_9STAP</name>
<gene>
    <name evidence="4" type="primary">icaR_1</name>
    <name evidence="4" type="ORF">SAMEA4384403_02175</name>
</gene>
<evidence type="ECO:0000256" key="1">
    <source>
        <dbReference type="ARBA" id="ARBA00023125"/>
    </source>
</evidence>
<dbReference type="KEGG" id="sste:SAMEA4384403_2175"/>
<feature type="DNA-binding region" description="H-T-H motif" evidence="2">
    <location>
        <begin position="25"/>
        <end position="44"/>
    </location>
</feature>
<keyword evidence="5" id="KW-1185">Reference proteome</keyword>
<dbReference type="EMBL" id="LT906462">
    <property type="protein sequence ID" value="SNV77977.1"/>
    <property type="molecule type" value="Genomic_DNA"/>
</dbReference>
<keyword evidence="1 2" id="KW-0238">DNA-binding</keyword>
<dbReference type="AlphaFoldDB" id="A0A240A3V1"/>
<dbReference type="PROSITE" id="PS50977">
    <property type="entry name" value="HTH_TETR_2"/>
    <property type="match status" value="1"/>
</dbReference>
<evidence type="ECO:0000256" key="2">
    <source>
        <dbReference type="PROSITE-ProRule" id="PRU00335"/>
    </source>
</evidence>
<dbReference type="GO" id="GO:0003677">
    <property type="term" value="F:DNA binding"/>
    <property type="evidence" value="ECO:0007669"/>
    <property type="project" value="UniProtKB-UniRule"/>
</dbReference>
<dbReference type="PRINTS" id="PR00455">
    <property type="entry name" value="HTHTETR"/>
</dbReference>
<evidence type="ECO:0000313" key="5">
    <source>
        <dbReference type="Proteomes" id="UP000242084"/>
    </source>
</evidence>
<sequence>MKDTKSEIIEISICEFSKKGYLGASLSSIANTVGIKKPSLYNHFISKEILFIKCIDIAFQRRLSYAEALNNSDHTQEDLKIFLKHILLDNIKYIKFNYQACFFPATEKIAEHVKLYFFQFEKIIDESFYKIFENEIPDCREEWDELFETIKLFICGWITKRCYIESLSFGEMDSSINKSVDKLCRRIFK</sequence>
<dbReference type="InterPro" id="IPR001647">
    <property type="entry name" value="HTH_TetR"/>
</dbReference>
<dbReference type="PANTHER" id="PTHR43479:SF11">
    <property type="entry name" value="ACREF_ENVCD OPERON REPRESSOR-RELATED"/>
    <property type="match status" value="1"/>
</dbReference>
<dbReference type="Proteomes" id="UP000242084">
    <property type="component" value="Chromosome 1"/>
</dbReference>
<dbReference type="Pfam" id="PF00440">
    <property type="entry name" value="TetR_N"/>
    <property type="match status" value="1"/>
</dbReference>
<dbReference type="PANTHER" id="PTHR43479">
    <property type="entry name" value="ACREF/ENVCD OPERON REPRESSOR-RELATED"/>
    <property type="match status" value="1"/>
</dbReference>
<dbReference type="SUPFAM" id="SSF46689">
    <property type="entry name" value="Homeodomain-like"/>
    <property type="match status" value="1"/>
</dbReference>
<evidence type="ECO:0000313" key="4">
    <source>
        <dbReference type="EMBL" id="SNV77977.1"/>
    </source>
</evidence>
<organism evidence="4 5">
    <name type="scientific">Mammaliicoccus stepanovicii</name>
    <dbReference type="NCBI Taxonomy" id="643214"/>
    <lineage>
        <taxon>Bacteria</taxon>
        <taxon>Bacillati</taxon>
        <taxon>Bacillota</taxon>
        <taxon>Bacilli</taxon>
        <taxon>Bacillales</taxon>
        <taxon>Staphylococcaceae</taxon>
        <taxon>Mammaliicoccus</taxon>
    </lineage>
</organism>
<protein>
    <submittedName>
        <fullName evidence="4">Ica operon transcriptional regulator IcaR</fullName>
    </submittedName>
</protein>